<accession>A0A061R3Y1</accession>
<proteinExistence type="predicted"/>
<protein>
    <submittedName>
        <fullName evidence="2">Uncharacterized protein</fullName>
    </submittedName>
</protein>
<dbReference type="EMBL" id="GBEZ01019961">
    <property type="protein sequence ID" value="JAC66663.1"/>
    <property type="molecule type" value="Transcribed_RNA"/>
</dbReference>
<feature type="compositionally biased region" description="Low complexity" evidence="1">
    <location>
        <begin position="31"/>
        <end position="46"/>
    </location>
</feature>
<evidence type="ECO:0000256" key="1">
    <source>
        <dbReference type="SAM" id="MobiDB-lite"/>
    </source>
</evidence>
<sequence>EPPREALPTAEPTRRARPAQGPRPPAGGPGTASTTSRRSSTRGPAAVPAASEFEAPAEVGASLGGGASTLQAGDLWPTWPLGTMPPPALPWAAAAFHAAEPAGDYGLGAPCWSIPAEDPAAQRWYDPCALGHVTGHKRPLE</sequence>
<feature type="non-terminal residue" evidence="2">
    <location>
        <position position="1"/>
    </location>
</feature>
<evidence type="ECO:0000313" key="2">
    <source>
        <dbReference type="EMBL" id="JAC66663.1"/>
    </source>
</evidence>
<name>A0A061R3Y1_9CHLO</name>
<gene>
    <name evidence="2" type="ORF">TSPGSL018_13112</name>
</gene>
<organism evidence="2">
    <name type="scientific">Tetraselmis sp. GSL018</name>
    <dbReference type="NCBI Taxonomy" id="582737"/>
    <lineage>
        <taxon>Eukaryota</taxon>
        <taxon>Viridiplantae</taxon>
        <taxon>Chlorophyta</taxon>
        <taxon>core chlorophytes</taxon>
        <taxon>Chlorodendrophyceae</taxon>
        <taxon>Chlorodendrales</taxon>
        <taxon>Chlorodendraceae</taxon>
        <taxon>Tetraselmis</taxon>
    </lineage>
</organism>
<dbReference type="AlphaFoldDB" id="A0A061R3Y1"/>
<feature type="region of interest" description="Disordered" evidence="1">
    <location>
        <begin position="1"/>
        <end position="78"/>
    </location>
</feature>
<reference evidence="2" key="1">
    <citation type="submission" date="2014-05" db="EMBL/GenBank/DDBJ databases">
        <title>The transcriptome of the halophilic microalga Tetraselmis sp. GSL018 isolated from the Great Salt Lake, Utah.</title>
        <authorList>
            <person name="Jinkerson R.E."/>
            <person name="D'Adamo S."/>
            <person name="Posewitz M.C."/>
        </authorList>
    </citation>
    <scope>NUCLEOTIDE SEQUENCE</scope>
    <source>
        <strain evidence="2">GSL018</strain>
    </source>
</reference>